<dbReference type="InterPro" id="IPR036259">
    <property type="entry name" value="MFS_trans_sf"/>
</dbReference>
<feature type="transmembrane region" description="Helical" evidence="4">
    <location>
        <begin position="133"/>
        <end position="154"/>
    </location>
</feature>
<dbReference type="PANTHER" id="PTHR11360">
    <property type="entry name" value="MONOCARBOXYLATE TRANSPORTER"/>
    <property type="match status" value="1"/>
</dbReference>
<dbReference type="Proteomes" id="UP000248863">
    <property type="component" value="Unassembled WGS sequence"/>
</dbReference>
<dbReference type="PANTHER" id="PTHR11360:SF284">
    <property type="entry name" value="EG:103B4.3 PROTEIN-RELATED"/>
    <property type="match status" value="1"/>
</dbReference>
<evidence type="ECO:0000313" key="6">
    <source>
        <dbReference type="EMBL" id="RAI39296.1"/>
    </source>
</evidence>
<dbReference type="OrthoDB" id="9796632at2"/>
<keyword evidence="2 4" id="KW-1133">Transmembrane helix</keyword>
<protein>
    <submittedName>
        <fullName evidence="6">MFS transporter</fullName>
    </submittedName>
</protein>
<dbReference type="SUPFAM" id="SSF103473">
    <property type="entry name" value="MFS general substrate transporter"/>
    <property type="match status" value="1"/>
</dbReference>
<feature type="domain" description="Major facilitator superfamily (MFS) profile" evidence="5">
    <location>
        <begin position="8"/>
        <end position="396"/>
    </location>
</feature>
<sequence>MLKNPWWVVVGAVLGLLVGNGAIMHFTFGVLLKPIGEEFGWSRGTVSMAMVIGLVCTGLMTPLVGILVDRYGIRRVALPFITLFALIVAAASLTPAVPAVFIAIYGLMGLAAAGQTPLIYSKSIVATFDDRRGLALGIAMAGVGLGVALVPQFTQALIGVVGWRGAYVGLGIITVLFAVPAVAFLVREPDRALAAVTGEAPKVLPGLTGREALKTKYFWLLVVPFFALAMAANGTITHVVPLLTDRGVSPQMATTALSMAGLSLIAGRLLAGWLLDRMFAPYVAVVFIVTPLIGIMLLMSTHDTTMATVATILMGLGIGAEVDLIAFFISRYLGLRSFGEIYGYLFAIFMLANGIGPFVMGVSFDKAGSYVPVLWVFAGGLVLAAALILMMGPYVYPSKQDLARRKLAVQEA</sequence>
<dbReference type="InterPro" id="IPR020846">
    <property type="entry name" value="MFS_dom"/>
</dbReference>
<dbReference type="Pfam" id="PF07690">
    <property type="entry name" value="MFS_1"/>
    <property type="match status" value="1"/>
</dbReference>
<comment type="caution">
    <text evidence="6">The sequence shown here is derived from an EMBL/GenBank/DDBJ whole genome shotgun (WGS) entry which is preliminary data.</text>
</comment>
<feature type="transmembrane region" description="Helical" evidence="4">
    <location>
        <begin position="256"/>
        <end position="275"/>
    </location>
</feature>
<keyword evidence="7" id="KW-1185">Reference proteome</keyword>
<dbReference type="Gene3D" id="1.20.1250.20">
    <property type="entry name" value="MFS general substrate transporter like domains"/>
    <property type="match status" value="2"/>
</dbReference>
<feature type="transmembrane region" description="Helical" evidence="4">
    <location>
        <begin position="75"/>
        <end position="93"/>
    </location>
</feature>
<accession>A0A327KMU6</accession>
<feature type="transmembrane region" description="Helical" evidence="4">
    <location>
        <begin position="306"/>
        <end position="329"/>
    </location>
</feature>
<keyword evidence="1 4" id="KW-0812">Transmembrane</keyword>
<feature type="transmembrane region" description="Helical" evidence="4">
    <location>
        <begin position="374"/>
        <end position="396"/>
    </location>
</feature>
<keyword evidence="3 4" id="KW-0472">Membrane</keyword>
<evidence type="ECO:0000256" key="3">
    <source>
        <dbReference type="ARBA" id="ARBA00023136"/>
    </source>
</evidence>
<dbReference type="RefSeq" id="WP_111356935.1">
    <property type="nucleotide sequence ID" value="NZ_NHSK01000121.1"/>
</dbReference>
<feature type="transmembrane region" description="Helical" evidence="4">
    <location>
        <begin position="166"/>
        <end position="186"/>
    </location>
</feature>
<evidence type="ECO:0000259" key="5">
    <source>
        <dbReference type="PROSITE" id="PS50850"/>
    </source>
</evidence>
<evidence type="ECO:0000256" key="1">
    <source>
        <dbReference type="ARBA" id="ARBA00022692"/>
    </source>
</evidence>
<feature type="transmembrane region" description="Helical" evidence="4">
    <location>
        <begin position="7"/>
        <end position="28"/>
    </location>
</feature>
<feature type="transmembrane region" description="Helical" evidence="4">
    <location>
        <begin position="48"/>
        <end position="68"/>
    </location>
</feature>
<feature type="transmembrane region" description="Helical" evidence="4">
    <location>
        <begin position="282"/>
        <end position="300"/>
    </location>
</feature>
<dbReference type="InterPro" id="IPR050327">
    <property type="entry name" value="Proton-linked_MCT"/>
</dbReference>
<evidence type="ECO:0000256" key="2">
    <source>
        <dbReference type="ARBA" id="ARBA00022989"/>
    </source>
</evidence>
<feature type="transmembrane region" description="Helical" evidence="4">
    <location>
        <begin position="217"/>
        <end position="236"/>
    </location>
</feature>
<feature type="transmembrane region" description="Helical" evidence="4">
    <location>
        <begin position="341"/>
        <end position="362"/>
    </location>
</feature>
<organism evidence="6 7">
    <name type="scientific">Rhodoplanes elegans</name>
    <dbReference type="NCBI Taxonomy" id="29408"/>
    <lineage>
        <taxon>Bacteria</taxon>
        <taxon>Pseudomonadati</taxon>
        <taxon>Pseudomonadota</taxon>
        <taxon>Alphaproteobacteria</taxon>
        <taxon>Hyphomicrobiales</taxon>
        <taxon>Nitrobacteraceae</taxon>
        <taxon>Rhodoplanes</taxon>
    </lineage>
</organism>
<dbReference type="InterPro" id="IPR011701">
    <property type="entry name" value="MFS"/>
</dbReference>
<dbReference type="EMBL" id="NPEU01000082">
    <property type="protein sequence ID" value="RAI39296.1"/>
    <property type="molecule type" value="Genomic_DNA"/>
</dbReference>
<dbReference type="CDD" id="cd17355">
    <property type="entry name" value="MFS_YcxA_like"/>
    <property type="match status" value="1"/>
</dbReference>
<dbReference type="GO" id="GO:0022857">
    <property type="term" value="F:transmembrane transporter activity"/>
    <property type="evidence" value="ECO:0007669"/>
    <property type="project" value="InterPro"/>
</dbReference>
<evidence type="ECO:0000256" key="4">
    <source>
        <dbReference type="SAM" id="Phobius"/>
    </source>
</evidence>
<evidence type="ECO:0000313" key="7">
    <source>
        <dbReference type="Proteomes" id="UP000248863"/>
    </source>
</evidence>
<gene>
    <name evidence="6" type="ORF">CH338_09885</name>
</gene>
<dbReference type="PROSITE" id="PS50850">
    <property type="entry name" value="MFS"/>
    <property type="match status" value="1"/>
</dbReference>
<dbReference type="AlphaFoldDB" id="A0A327KMU6"/>
<reference evidence="6 7" key="1">
    <citation type="submission" date="2017-07" db="EMBL/GenBank/DDBJ databases">
        <title>Draft Genome Sequences of Select Purple Nonsulfur Bacteria.</title>
        <authorList>
            <person name="Lasarre B."/>
            <person name="Mckinlay J.B."/>
        </authorList>
    </citation>
    <scope>NUCLEOTIDE SEQUENCE [LARGE SCALE GENOMIC DNA]</scope>
    <source>
        <strain evidence="6 7">DSM 11907</strain>
    </source>
</reference>
<feature type="transmembrane region" description="Helical" evidence="4">
    <location>
        <begin position="99"/>
        <end position="121"/>
    </location>
</feature>
<proteinExistence type="predicted"/>
<name>A0A327KMU6_9BRAD</name>